<gene>
    <name evidence="1" type="ORF">GJJ30_14730</name>
</gene>
<dbReference type="AlphaFoldDB" id="A0A7K0ELA0"/>
<name>A0A7K0ELA0_9BACT</name>
<dbReference type="EMBL" id="WJXZ01000009">
    <property type="protein sequence ID" value="MRS62555.1"/>
    <property type="molecule type" value="Genomic_DNA"/>
</dbReference>
<organism evidence="1 2">
    <name type="scientific">Larkinella terrae</name>
    <dbReference type="NCBI Taxonomy" id="2025311"/>
    <lineage>
        <taxon>Bacteria</taxon>
        <taxon>Pseudomonadati</taxon>
        <taxon>Bacteroidota</taxon>
        <taxon>Cytophagia</taxon>
        <taxon>Cytophagales</taxon>
        <taxon>Spirosomataceae</taxon>
        <taxon>Larkinella</taxon>
    </lineage>
</organism>
<evidence type="ECO:0000313" key="2">
    <source>
        <dbReference type="Proteomes" id="UP000441754"/>
    </source>
</evidence>
<accession>A0A7K0ELA0</accession>
<keyword evidence="2" id="KW-1185">Reference proteome</keyword>
<reference evidence="1 2" key="1">
    <citation type="journal article" date="2018" name="Antonie Van Leeuwenhoek">
        <title>Larkinella terrae sp. nov., isolated from soil on Jeju Island, South Korea.</title>
        <authorList>
            <person name="Ten L.N."/>
            <person name="Jeon J."/>
            <person name="Park S.J."/>
            <person name="Park S."/>
            <person name="Lee S.Y."/>
            <person name="Kim M.K."/>
            <person name="Jung H.Y."/>
        </authorList>
    </citation>
    <scope>NUCLEOTIDE SEQUENCE [LARGE SCALE GENOMIC DNA]</scope>
    <source>
        <strain evidence="1 2">KCTC 52001</strain>
    </source>
</reference>
<proteinExistence type="predicted"/>
<comment type="caution">
    <text evidence="1">The sequence shown here is derived from an EMBL/GenBank/DDBJ whole genome shotgun (WGS) entry which is preliminary data.</text>
</comment>
<evidence type="ECO:0000313" key="1">
    <source>
        <dbReference type="EMBL" id="MRS62555.1"/>
    </source>
</evidence>
<sequence length="202" mass="23396">MIFFSVFALFINVNSYYIYTPEVANKYSRSVADTYNWRRHQTELCNYSSIESSLYFLLPAYQQGYWQVPDLFPEFDRLVKSTVQQRNFQSHTFQTRHFIYAETNSPQLSLEIETMPLQRTGIRDNLFVVLHDEGSQTTYLAGTLPKVAGRRKLLSEGSYFGPGFSTVIPLQAVRQGQYRLGCLHQNADGHLQLIMTQQIITL</sequence>
<dbReference type="Proteomes" id="UP000441754">
    <property type="component" value="Unassembled WGS sequence"/>
</dbReference>
<dbReference type="RefSeq" id="WP_170299199.1">
    <property type="nucleotide sequence ID" value="NZ_WJXZ01000009.1"/>
</dbReference>
<protein>
    <submittedName>
        <fullName evidence="1">Uncharacterized protein</fullName>
    </submittedName>
</protein>